<evidence type="ECO:0000313" key="2">
    <source>
        <dbReference type="EMBL" id="KAK4715536.1"/>
    </source>
</evidence>
<dbReference type="SMART" id="SM00443">
    <property type="entry name" value="G_patch"/>
    <property type="match status" value="1"/>
</dbReference>
<dbReference type="EMBL" id="JAWPEI010000009">
    <property type="protein sequence ID" value="KAK4715536.1"/>
    <property type="molecule type" value="Genomic_DNA"/>
</dbReference>
<feature type="domain" description="G-patch" evidence="1">
    <location>
        <begin position="11"/>
        <end position="50"/>
    </location>
</feature>
<keyword evidence="3" id="KW-1185">Reference proteome</keyword>
<accession>A0AAV9KQH0</accession>
<dbReference type="AlphaFoldDB" id="A0AAV9KQH0"/>
<dbReference type="GO" id="GO:0003676">
    <property type="term" value="F:nucleic acid binding"/>
    <property type="evidence" value="ECO:0007669"/>
    <property type="project" value="InterPro"/>
</dbReference>
<proteinExistence type="predicted"/>
<sequence length="110" mass="12157">MPPVYKMIATVMLQSGFEPGFGLGRHFQGIIEPIQILARGAKFGLGYVPTDDEVELQNKSVDQALARPIPHLYQSFPIQEYVDSDGLGEGVWNLSARSRSLSAKFDIVHP</sequence>
<evidence type="ECO:0000259" key="1">
    <source>
        <dbReference type="PROSITE" id="PS50174"/>
    </source>
</evidence>
<dbReference type="Pfam" id="PF01585">
    <property type="entry name" value="G-patch"/>
    <property type="match status" value="1"/>
</dbReference>
<organism evidence="2 3">
    <name type="scientific">Solanum pinnatisectum</name>
    <name type="common">tansyleaf nightshade</name>
    <dbReference type="NCBI Taxonomy" id="50273"/>
    <lineage>
        <taxon>Eukaryota</taxon>
        <taxon>Viridiplantae</taxon>
        <taxon>Streptophyta</taxon>
        <taxon>Embryophyta</taxon>
        <taxon>Tracheophyta</taxon>
        <taxon>Spermatophyta</taxon>
        <taxon>Magnoliopsida</taxon>
        <taxon>eudicotyledons</taxon>
        <taxon>Gunneridae</taxon>
        <taxon>Pentapetalae</taxon>
        <taxon>asterids</taxon>
        <taxon>lamiids</taxon>
        <taxon>Solanales</taxon>
        <taxon>Solanaceae</taxon>
        <taxon>Solanoideae</taxon>
        <taxon>Solaneae</taxon>
        <taxon>Solanum</taxon>
    </lineage>
</organism>
<dbReference type="InterPro" id="IPR000467">
    <property type="entry name" value="G_patch_dom"/>
</dbReference>
<evidence type="ECO:0000313" key="3">
    <source>
        <dbReference type="Proteomes" id="UP001311915"/>
    </source>
</evidence>
<dbReference type="Proteomes" id="UP001311915">
    <property type="component" value="Unassembled WGS sequence"/>
</dbReference>
<protein>
    <recommendedName>
        <fullName evidence="1">G-patch domain-containing protein</fullName>
    </recommendedName>
</protein>
<dbReference type="PROSITE" id="PS50174">
    <property type="entry name" value="G_PATCH"/>
    <property type="match status" value="1"/>
</dbReference>
<name>A0AAV9KQH0_9SOLN</name>
<reference evidence="2 3" key="1">
    <citation type="submission" date="2023-10" db="EMBL/GenBank/DDBJ databases">
        <title>Genome-Wide Identification Analysis in wild type Solanum Pinnatisectum Reveals Some Genes Defensing Phytophthora Infestans.</title>
        <authorList>
            <person name="Sun C."/>
        </authorList>
    </citation>
    <scope>NUCLEOTIDE SEQUENCE [LARGE SCALE GENOMIC DNA]</scope>
    <source>
        <strain evidence="2">LQN</strain>
        <tissue evidence="2">Leaf</tissue>
    </source>
</reference>
<comment type="caution">
    <text evidence="2">The sequence shown here is derived from an EMBL/GenBank/DDBJ whole genome shotgun (WGS) entry which is preliminary data.</text>
</comment>
<gene>
    <name evidence="2" type="ORF">R3W88_013874</name>
</gene>